<feature type="domain" description="RES" evidence="1">
    <location>
        <begin position="60"/>
        <end position="190"/>
    </location>
</feature>
<dbReference type="Proteomes" id="UP001595833">
    <property type="component" value="Unassembled WGS sequence"/>
</dbReference>
<dbReference type="Pfam" id="PF08808">
    <property type="entry name" value="RES"/>
    <property type="match status" value="1"/>
</dbReference>
<organism evidence="2 3">
    <name type="scientific">Saccharothrix xinjiangensis</name>
    <dbReference type="NCBI Taxonomy" id="204798"/>
    <lineage>
        <taxon>Bacteria</taxon>
        <taxon>Bacillati</taxon>
        <taxon>Actinomycetota</taxon>
        <taxon>Actinomycetes</taxon>
        <taxon>Pseudonocardiales</taxon>
        <taxon>Pseudonocardiaceae</taxon>
        <taxon>Saccharothrix</taxon>
    </lineage>
</organism>
<comment type="caution">
    <text evidence="2">The sequence shown here is derived from an EMBL/GenBank/DDBJ whole genome shotgun (WGS) entry which is preliminary data.</text>
</comment>
<name>A0ABV9XPM6_9PSEU</name>
<dbReference type="InterPro" id="IPR014914">
    <property type="entry name" value="RES_dom"/>
</dbReference>
<dbReference type="RefSeq" id="WP_344034805.1">
    <property type="nucleotide sequence ID" value="NZ_BAAAKE010000002.1"/>
</dbReference>
<proteinExistence type="predicted"/>
<dbReference type="SMART" id="SM00953">
    <property type="entry name" value="RES"/>
    <property type="match status" value="1"/>
</dbReference>
<keyword evidence="3" id="KW-1185">Reference proteome</keyword>
<reference evidence="3" key="1">
    <citation type="journal article" date="2019" name="Int. J. Syst. Evol. Microbiol.">
        <title>The Global Catalogue of Microorganisms (GCM) 10K type strain sequencing project: providing services to taxonomists for standard genome sequencing and annotation.</title>
        <authorList>
            <consortium name="The Broad Institute Genomics Platform"/>
            <consortium name="The Broad Institute Genome Sequencing Center for Infectious Disease"/>
            <person name="Wu L."/>
            <person name="Ma J."/>
        </authorList>
    </citation>
    <scope>NUCLEOTIDE SEQUENCE [LARGE SCALE GENOMIC DNA]</scope>
    <source>
        <strain evidence="3">KCTC 12848</strain>
    </source>
</reference>
<evidence type="ECO:0000313" key="2">
    <source>
        <dbReference type="EMBL" id="MFC5052310.1"/>
    </source>
</evidence>
<sequence length="218" mass="24013">MSRLPQPPSPAVLQASLRRTEDVVAVHRATRLVRVFAAKGLHPQRWNSFRYTGPLPHARFDTQPPSPDGSLAHAHDQGVMYFGLSVRTSVAEVFQATSVVDRNTRSPFMVVLRPRRTLRLLDLAGLWPTRVGASQEISSGPKHLTQQWARAIRAAHPELDGLWYRSSMDSGAPAVCLWDPPGGTGLPDSPDVLLPLEHPGLDLPLARVCEELNYTLLG</sequence>
<evidence type="ECO:0000259" key="1">
    <source>
        <dbReference type="SMART" id="SM00953"/>
    </source>
</evidence>
<dbReference type="EMBL" id="JBHSJB010000003">
    <property type="protein sequence ID" value="MFC5052310.1"/>
    <property type="molecule type" value="Genomic_DNA"/>
</dbReference>
<protein>
    <submittedName>
        <fullName evidence="2">RES family NAD+ phosphorylase</fullName>
    </submittedName>
</protein>
<gene>
    <name evidence="2" type="ORF">ACFPFM_00935</name>
</gene>
<evidence type="ECO:0000313" key="3">
    <source>
        <dbReference type="Proteomes" id="UP001595833"/>
    </source>
</evidence>
<accession>A0ABV9XPM6</accession>